<keyword evidence="3" id="KW-1185">Reference proteome</keyword>
<dbReference type="Proteomes" id="UP001176961">
    <property type="component" value="Unassembled WGS sequence"/>
</dbReference>
<dbReference type="EMBL" id="CATQJL010000305">
    <property type="protein sequence ID" value="CAJ0604330.1"/>
    <property type="molecule type" value="Genomic_DNA"/>
</dbReference>
<reference evidence="2" key="1">
    <citation type="submission" date="2023-07" db="EMBL/GenBank/DDBJ databases">
        <authorList>
            <consortium name="CYATHOMIX"/>
        </authorList>
    </citation>
    <scope>NUCLEOTIDE SEQUENCE</scope>
    <source>
        <strain evidence="2">N/A</strain>
    </source>
</reference>
<dbReference type="PANTHER" id="PTHR31664">
    <property type="entry name" value="PROTEIN CBG16427"/>
    <property type="match status" value="1"/>
</dbReference>
<proteinExistence type="predicted"/>
<dbReference type="InterPro" id="IPR027843">
    <property type="entry name" value="DUF4440"/>
</dbReference>
<evidence type="ECO:0000259" key="1">
    <source>
        <dbReference type="Pfam" id="PF14534"/>
    </source>
</evidence>
<dbReference type="SUPFAM" id="SSF54427">
    <property type="entry name" value="NTF2-like"/>
    <property type="match status" value="1"/>
</dbReference>
<dbReference type="PANTHER" id="PTHR31664:SF4">
    <property type="entry name" value="DUF4440 DOMAIN-CONTAINING PROTEIN"/>
    <property type="match status" value="1"/>
</dbReference>
<dbReference type="AlphaFoldDB" id="A0AA36H585"/>
<feature type="domain" description="DUF4440" evidence="1">
    <location>
        <begin position="23"/>
        <end position="115"/>
    </location>
</feature>
<dbReference type="InterPro" id="IPR032710">
    <property type="entry name" value="NTF2-like_dom_sf"/>
</dbReference>
<evidence type="ECO:0000313" key="2">
    <source>
        <dbReference type="EMBL" id="CAJ0604330.1"/>
    </source>
</evidence>
<name>A0AA36H585_CYLNA</name>
<protein>
    <recommendedName>
        <fullName evidence="1">DUF4440 domain-containing protein</fullName>
    </recommendedName>
</protein>
<comment type="caution">
    <text evidence="2">The sequence shown here is derived from an EMBL/GenBank/DDBJ whole genome shotgun (WGS) entry which is preliminary data.</text>
</comment>
<accession>A0AA36H585</accession>
<dbReference type="Gene3D" id="3.10.450.50">
    <property type="match status" value="1"/>
</dbReference>
<dbReference type="Pfam" id="PF14534">
    <property type="entry name" value="DUF4440"/>
    <property type="match status" value="1"/>
</dbReference>
<organism evidence="2 3">
    <name type="scientific">Cylicocyclus nassatus</name>
    <name type="common">Nematode worm</name>
    <dbReference type="NCBI Taxonomy" id="53992"/>
    <lineage>
        <taxon>Eukaryota</taxon>
        <taxon>Metazoa</taxon>
        <taxon>Ecdysozoa</taxon>
        <taxon>Nematoda</taxon>
        <taxon>Chromadorea</taxon>
        <taxon>Rhabditida</taxon>
        <taxon>Rhabditina</taxon>
        <taxon>Rhabditomorpha</taxon>
        <taxon>Strongyloidea</taxon>
        <taxon>Strongylidae</taxon>
        <taxon>Cylicocyclus</taxon>
    </lineage>
</organism>
<gene>
    <name evidence="2" type="ORF">CYNAS_LOCUS16313</name>
</gene>
<sequence>MGSSEEAKNILTPILSELKKQRDAHNFEKVSEFYDQNAVHVHAGEAVYGKDAINEHSKKFLEKSGKLTTKLSNEKFDMAGDFIILTSDYETQTEKIGVLKGKFTQIWRKNNDTYLLLHIEYVPQ</sequence>
<evidence type="ECO:0000313" key="3">
    <source>
        <dbReference type="Proteomes" id="UP001176961"/>
    </source>
</evidence>